<dbReference type="Proteomes" id="UP000712157">
    <property type="component" value="Unassembled WGS sequence"/>
</dbReference>
<evidence type="ECO:0000313" key="2">
    <source>
        <dbReference type="Proteomes" id="UP000712157"/>
    </source>
</evidence>
<dbReference type="EMBL" id="JAHQCW010000003">
    <property type="protein sequence ID" value="MBU9735534.1"/>
    <property type="molecule type" value="Genomic_DNA"/>
</dbReference>
<evidence type="ECO:0000313" key="1">
    <source>
        <dbReference type="EMBL" id="MBU9735534.1"/>
    </source>
</evidence>
<dbReference type="RefSeq" id="WP_238720596.1">
    <property type="nucleotide sequence ID" value="NZ_JAHQCW010000003.1"/>
</dbReference>
<dbReference type="Gene3D" id="3.40.50.2000">
    <property type="entry name" value="Glycogen Phosphorylase B"/>
    <property type="match status" value="1"/>
</dbReference>
<dbReference type="SUPFAM" id="SSF53756">
    <property type="entry name" value="UDP-Glycosyltransferase/glycogen phosphorylase"/>
    <property type="match status" value="1"/>
</dbReference>
<dbReference type="EC" id="2.4.-.-" evidence="1"/>
<dbReference type="Pfam" id="PF13692">
    <property type="entry name" value="Glyco_trans_1_4"/>
    <property type="match status" value="1"/>
</dbReference>
<reference evidence="1" key="1">
    <citation type="submission" date="2021-06" db="EMBL/GenBank/DDBJ databases">
        <title>Description of novel taxa of the family Lachnospiraceae.</title>
        <authorList>
            <person name="Chaplin A.V."/>
            <person name="Sokolova S.R."/>
            <person name="Pikina A.P."/>
            <person name="Korzhanova M."/>
            <person name="Belova V."/>
            <person name="Korostin D."/>
            <person name="Efimov B.A."/>
        </authorList>
    </citation>
    <scope>NUCLEOTIDE SEQUENCE</scope>
    <source>
        <strain evidence="1">ASD5720</strain>
    </source>
</reference>
<name>A0A949JWS9_9FIRM</name>
<dbReference type="PANTHER" id="PTHR12526:SF630">
    <property type="entry name" value="GLYCOSYLTRANSFERASE"/>
    <property type="match status" value="1"/>
</dbReference>
<dbReference type="AlphaFoldDB" id="A0A949JWS9"/>
<proteinExistence type="predicted"/>
<dbReference type="PANTHER" id="PTHR12526">
    <property type="entry name" value="GLYCOSYLTRANSFERASE"/>
    <property type="match status" value="1"/>
</dbReference>
<comment type="caution">
    <text evidence="1">The sequence shown here is derived from an EMBL/GenBank/DDBJ whole genome shotgun (WGS) entry which is preliminary data.</text>
</comment>
<organism evidence="1 2">
    <name type="scientific">Diplocloster agilis</name>
    <dbReference type="NCBI Taxonomy" id="2850323"/>
    <lineage>
        <taxon>Bacteria</taxon>
        <taxon>Bacillati</taxon>
        <taxon>Bacillota</taxon>
        <taxon>Clostridia</taxon>
        <taxon>Lachnospirales</taxon>
        <taxon>Lachnospiraceae</taxon>
        <taxon>Diplocloster</taxon>
    </lineage>
</organism>
<gene>
    <name evidence="1" type="ORF">KTH89_03230</name>
</gene>
<keyword evidence="1" id="KW-0808">Transferase</keyword>
<keyword evidence="1" id="KW-0328">Glycosyltransferase</keyword>
<dbReference type="GO" id="GO:0016757">
    <property type="term" value="F:glycosyltransferase activity"/>
    <property type="evidence" value="ECO:0007669"/>
    <property type="project" value="UniProtKB-KW"/>
</dbReference>
<protein>
    <submittedName>
        <fullName evidence="1">Glycosyltransferase</fullName>
        <ecNumber evidence="1">2.4.-.-</ecNumber>
    </submittedName>
</protein>
<sequence>MQLLWIGCLESEEEFKVKAGKGYDLASAQVSQQNLVSGLEQVSGLYFDSINGSVLPPYPVYRDRIIAPVTWSHVNGSYDISVGYKNDKYINRINCKNAMLKAADDWIEKRYRQRELVVFVYSMRSAPMAAACRIKKEITKARIFLIVSDLPQFMDLGQNRIKAMLKQIDWITIKKMQSKFDGAILYASKMAEYLKLPDDKWMLMEGSFNPGDEIDSAKEKRQSKAIMYSGKLDKEYGIPMLLDAFMQIEDENIELWLTGGGNAENYIGQCAAKDKRIKYYGFLPTRTDVLRKQKEADLLINMRLPSEQASAYCFPSKLFEYMVSGVPVISFQLEGIPEEYFEYLILVESESLKCLVDAIKGGLQMSNAERLAMGKRAKAFIYDAKNNITQSERICQFVNL</sequence>
<keyword evidence="2" id="KW-1185">Reference proteome</keyword>
<accession>A0A949JWS9</accession>